<keyword evidence="7" id="KW-0406">Ion transport</keyword>
<keyword evidence="8 12" id="KW-0798">TonB box</keyword>
<dbReference type="Pfam" id="PF07715">
    <property type="entry name" value="Plug"/>
    <property type="match status" value="1"/>
</dbReference>
<organism evidence="15 16">
    <name type="scientific">Pseudoduganella albidiflava</name>
    <dbReference type="NCBI Taxonomy" id="321983"/>
    <lineage>
        <taxon>Bacteria</taxon>
        <taxon>Pseudomonadati</taxon>
        <taxon>Pseudomonadota</taxon>
        <taxon>Betaproteobacteria</taxon>
        <taxon>Burkholderiales</taxon>
        <taxon>Oxalobacteraceae</taxon>
        <taxon>Telluria group</taxon>
        <taxon>Pseudoduganella</taxon>
    </lineage>
</organism>
<dbReference type="SUPFAM" id="SSF56935">
    <property type="entry name" value="Porins"/>
    <property type="match status" value="1"/>
</dbReference>
<protein>
    <submittedName>
        <fullName evidence="15">TonB-dependent receptor</fullName>
    </submittedName>
</protein>
<keyword evidence="5 11" id="KW-0812">Transmembrane</keyword>
<evidence type="ECO:0000256" key="8">
    <source>
        <dbReference type="ARBA" id="ARBA00023077"/>
    </source>
</evidence>
<dbReference type="Proteomes" id="UP000628442">
    <property type="component" value="Unassembled WGS sequence"/>
</dbReference>
<evidence type="ECO:0000313" key="15">
    <source>
        <dbReference type="EMBL" id="GGY38455.1"/>
    </source>
</evidence>
<dbReference type="GO" id="GO:0006826">
    <property type="term" value="P:iron ion transport"/>
    <property type="evidence" value="ECO:0007669"/>
    <property type="project" value="UniProtKB-KW"/>
</dbReference>
<dbReference type="InterPro" id="IPR012910">
    <property type="entry name" value="Plug_dom"/>
</dbReference>
<evidence type="ECO:0000256" key="4">
    <source>
        <dbReference type="ARBA" id="ARBA00022496"/>
    </source>
</evidence>
<comment type="similarity">
    <text evidence="11 12">Belongs to the TonB-dependent receptor family.</text>
</comment>
<evidence type="ECO:0000259" key="13">
    <source>
        <dbReference type="Pfam" id="PF00593"/>
    </source>
</evidence>
<dbReference type="Gene3D" id="2.40.170.20">
    <property type="entry name" value="TonB-dependent receptor, beta-barrel domain"/>
    <property type="match status" value="2"/>
</dbReference>
<evidence type="ECO:0000256" key="1">
    <source>
        <dbReference type="ARBA" id="ARBA00004571"/>
    </source>
</evidence>
<evidence type="ECO:0000256" key="3">
    <source>
        <dbReference type="ARBA" id="ARBA00022452"/>
    </source>
</evidence>
<keyword evidence="4" id="KW-0410">Iron transport</keyword>
<comment type="caution">
    <text evidence="15">The sequence shown here is derived from an EMBL/GenBank/DDBJ whole genome shotgun (WGS) entry which is preliminary data.</text>
</comment>
<reference evidence="15" key="2">
    <citation type="submission" date="2022-12" db="EMBL/GenBank/DDBJ databases">
        <authorList>
            <person name="Sun Q."/>
            <person name="Kim S."/>
        </authorList>
    </citation>
    <scope>NUCLEOTIDE SEQUENCE</scope>
    <source>
        <strain evidence="15">KCTC 12343</strain>
    </source>
</reference>
<reference evidence="15" key="1">
    <citation type="journal article" date="2014" name="Int. J. Syst. Evol. Microbiol.">
        <title>Complete genome sequence of Corynebacterium casei LMG S-19264T (=DSM 44701T), isolated from a smear-ripened cheese.</title>
        <authorList>
            <consortium name="US DOE Joint Genome Institute (JGI-PGF)"/>
            <person name="Walter F."/>
            <person name="Albersmeier A."/>
            <person name="Kalinowski J."/>
            <person name="Ruckert C."/>
        </authorList>
    </citation>
    <scope>NUCLEOTIDE SEQUENCE</scope>
    <source>
        <strain evidence="15">KCTC 12343</strain>
    </source>
</reference>
<dbReference type="InterPro" id="IPR036942">
    <property type="entry name" value="Beta-barrel_TonB_sf"/>
</dbReference>
<evidence type="ECO:0000256" key="2">
    <source>
        <dbReference type="ARBA" id="ARBA00022448"/>
    </source>
</evidence>
<evidence type="ECO:0000313" key="16">
    <source>
        <dbReference type="Proteomes" id="UP000628442"/>
    </source>
</evidence>
<dbReference type="PANTHER" id="PTHR32552">
    <property type="entry name" value="FERRICHROME IRON RECEPTOR-RELATED"/>
    <property type="match status" value="1"/>
</dbReference>
<proteinExistence type="inferred from homology"/>
<keyword evidence="9 11" id="KW-0472">Membrane</keyword>
<gene>
    <name evidence="15" type="ORF">GCM10007387_20550</name>
</gene>
<dbReference type="GO" id="GO:0009279">
    <property type="term" value="C:cell outer membrane"/>
    <property type="evidence" value="ECO:0007669"/>
    <property type="project" value="UniProtKB-SubCell"/>
</dbReference>
<dbReference type="PANTHER" id="PTHR32552:SF81">
    <property type="entry name" value="TONB-DEPENDENT OUTER MEMBRANE RECEPTOR"/>
    <property type="match status" value="1"/>
</dbReference>
<evidence type="ECO:0000256" key="7">
    <source>
        <dbReference type="ARBA" id="ARBA00023065"/>
    </source>
</evidence>
<feature type="domain" description="TonB-dependent receptor plug" evidence="14">
    <location>
        <begin position="2"/>
        <end position="102"/>
    </location>
</feature>
<dbReference type="Pfam" id="PF00593">
    <property type="entry name" value="TonB_dep_Rec_b-barrel"/>
    <property type="match status" value="1"/>
</dbReference>
<evidence type="ECO:0000259" key="14">
    <source>
        <dbReference type="Pfam" id="PF07715"/>
    </source>
</evidence>
<keyword evidence="6" id="KW-0408">Iron</keyword>
<evidence type="ECO:0000256" key="6">
    <source>
        <dbReference type="ARBA" id="ARBA00023004"/>
    </source>
</evidence>
<dbReference type="EMBL" id="BMWV01000004">
    <property type="protein sequence ID" value="GGY38455.1"/>
    <property type="molecule type" value="Genomic_DNA"/>
</dbReference>
<keyword evidence="2 11" id="KW-0813">Transport</keyword>
<evidence type="ECO:0000256" key="9">
    <source>
        <dbReference type="ARBA" id="ARBA00023136"/>
    </source>
</evidence>
<dbReference type="PROSITE" id="PS52016">
    <property type="entry name" value="TONB_DEPENDENT_REC_3"/>
    <property type="match status" value="1"/>
</dbReference>
<keyword evidence="3 11" id="KW-1134">Transmembrane beta strand</keyword>
<dbReference type="InterPro" id="IPR039426">
    <property type="entry name" value="TonB-dep_rcpt-like"/>
</dbReference>
<dbReference type="InterPro" id="IPR000531">
    <property type="entry name" value="Beta-barrel_TonB"/>
</dbReference>
<feature type="domain" description="TonB-dependent receptor-like beta-barrel" evidence="13">
    <location>
        <begin position="274"/>
        <end position="792"/>
    </location>
</feature>
<evidence type="ECO:0000256" key="12">
    <source>
        <dbReference type="RuleBase" id="RU003357"/>
    </source>
</evidence>
<name>A0AA87XT66_9BURK</name>
<sequence>MTAVTQEALTRQGITDVRGLSGQIPNLQLGSAPNGSSGVKIAIRGVSSNDFTEIGNPAVGLHVAGLYSPRPQAALGLLFDLEQVEVLRGPQGTLFGRNSTAGSINIIPARPEFGNRDGKVEAEVGNYNHRQVSVVQNIGINERWALRATYSKLQRDSYLNQSRDFYAPNFPSLGITPALDANGAPIPAVDQRHNAAIGRDKWYNNKDEYAYRLQSRLKVTNDVEWRLAYEKYQNDGAGDISLKDCRLAAGTPYACPGSQWDITINTPGEMDMSIDTVRTGLSWNINAGNTLEYNAAYATQKRRQIIDTDLGYQPVLSDLVNRPGTSPYNDQATFTTSSKYVSRVHELQLRGQVAQVRYVTGLFWLHEKNAIDFGQDYLANASGTYGYPTYAYLYHQTDRQADSKAVFAQADWTFAPRWTVTAGARYTRDKRTDSNGEYYDTRTSSDRGIYFLGQYTPGVPGTPGYQPFNSTHLLPGMGAYYGLAGLSPTLVPQVSNNAGTWKKATWRLGLNYQATPKDMLFTSLSTGYKAGGFSDVQNICANGLNGNCADRPPGPHYTNLPWEPETVTNLEFGYKGRLFGDKLSLSATVFHSRYDDMQLTGGVTVGKIIPKIPCSAAEPYCDVVVLYGTTNAAKSAMSGLELEGQYRPQPGTRINYAYGYLRAKVRSYPGYSENRDISCNIRTSAGAPPCVRYTGTDPALRNLFPVDITGHDLPNAPRHSVRIDIAHDFELANGYTLTPWLAARWQDKMYFTLRNLDTSHVSDAEPSYGVVDAALRLEAPNGKWHVEAYVKNAGDTISKNFARVVEPGYVLGSYNDPRMFGVRVGARW</sequence>
<accession>A0AA87XT66</accession>
<dbReference type="AlphaFoldDB" id="A0AA87XT66"/>
<evidence type="ECO:0000256" key="5">
    <source>
        <dbReference type="ARBA" id="ARBA00022692"/>
    </source>
</evidence>
<evidence type="ECO:0000256" key="11">
    <source>
        <dbReference type="PROSITE-ProRule" id="PRU01360"/>
    </source>
</evidence>
<evidence type="ECO:0000256" key="10">
    <source>
        <dbReference type="ARBA" id="ARBA00023237"/>
    </source>
</evidence>
<keyword evidence="10 11" id="KW-0998">Cell outer membrane</keyword>
<comment type="subcellular location">
    <subcellularLocation>
        <location evidence="1 11">Cell outer membrane</location>
        <topology evidence="1 11">Multi-pass membrane protein</topology>
    </subcellularLocation>
</comment>
<keyword evidence="15" id="KW-0675">Receptor</keyword>